<sequence length="536" mass="60912">MALESIWMNRQIFGERPEKYLPGNFCPVHLGDVFQNRYHIFRKLGSGSQGTVWLARDKGAPGRRYVALKVLSVKDSILAEPLVETLCKGRAINFENTRSGKQFVELCYDAFHIQGPYGQKHLVKVLEPLGRSLSSIIQEASDRRDELHAAHGGNEPHGKAVKGDRWSIHFAKRTCHQILLGLDYLHRQKVAHRDLRPANVCAALRIDLSKMSENEIQQQVWDFDTDEDVSEEEEGSATCSSSTDSSTPIPSKILKVMEYSRLCKKLNAEQWKKYRADSGDVKAEPHTPAWNKANFIRTADSIGLLHRIDLQPPKNGEIRYTVAGEPLLDDNHGLSPANTEVPYNRMVLVDLGFAKRFEQCKDHKLTTTYDFTPPEGLLPGINDQGLPVLAGGDIFSLGLLFWVVVMLRHLVQPTFFANDTNRTKLKSKLLYEYTELIGPFPAELRSGWPDAKLFVDSTGKPIKDGRYAKSGDFTHGNIWDQGRQSKPIDMTNKDFESFMDLVTSMLRWKAEDRPSTAELLRHRWFRDLPKEERQRG</sequence>
<evidence type="ECO:0000256" key="2">
    <source>
        <dbReference type="ARBA" id="ARBA00022527"/>
    </source>
</evidence>
<reference evidence="12" key="2">
    <citation type="submission" date="2019-10" db="EMBL/GenBank/DDBJ databases">
        <authorList>
            <consortium name="NCBI Genome Project"/>
        </authorList>
    </citation>
    <scope>NUCLEOTIDE SEQUENCE</scope>
    <source>
        <strain evidence="12">NI907</strain>
    </source>
</reference>
<dbReference type="InterPro" id="IPR051334">
    <property type="entry name" value="SRPK"/>
</dbReference>
<dbReference type="Gene3D" id="3.30.200.20">
    <property type="entry name" value="Phosphorylase Kinase, domain 1"/>
    <property type="match status" value="1"/>
</dbReference>
<feature type="compositionally biased region" description="Low complexity" evidence="9">
    <location>
        <begin position="236"/>
        <end position="246"/>
    </location>
</feature>
<accession>A0A6P8B3P8</accession>
<dbReference type="GO" id="GO:0004674">
    <property type="term" value="F:protein serine/threonine kinase activity"/>
    <property type="evidence" value="ECO:0007669"/>
    <property type="project" value="UniProtKB-KW"/>
</dbReference>
<dbReference type="GO" id="GO:0005634">
    <property type="term" value="C:nucleus"/>
    <property type="evidence" value="ECO:0007669"/>
    <property type="project" value="TreeGrafter"/>
</dbReference>
<evidence type="ECO:0000256" key="3">
    <source>
        <dbReference type="ARBA" id="ARBA00022679"/>
    </source>
</evidence>
<name>A0A6P8B3P8_PYRGI</name>
<evidence type="ECO:0000256" key="1">
    <source>
        <dbReference type="ARBA" id="ARBA00012513"/>
    </source>
</evidence>
<evidence type="ECO:0000256" key="8">
    <source>
        <dbReference type="ARBA" id="ARBA00048679"/>
    </source>
</evidence>
<feature type="region of interest" description="Disordered" evidence="9">
    <location>
        <begin position="224"/>
        <end position="246"/>
    </location>
</feature>
<keyword evidence="4" id="KW-0547">Nucleotide-binding</keyword>
<evidence type="ECO:0000256" key="9">
    <source>
        <dbReference type="SAM" id="MobiDB-lite"/>
    </source>
</evidence>
<feature type="compositionally biased region" description="Acidic residues" evidence="9">
    <location>
        <begin position="224"/>
        <end position="235"/>
    </location>
</feature>
<evidence type="ECO:0000259" key="10">
    <source>
        <dbReference type="PROSITE" id="PS50011"/>
    </source>
</evidence>
<dbReference type="InterPro" id="IPR000719">
    <property type="entry name" value="Prot_kinase_dom"/>
</dbReference>
<dbReference type="GO" id="GO:0005524">
    <property type="term" value="F:ATP binding"/>
    <property type="evidence" value="ECO:0007669"/>
    <property type="project" value="UniProtKB-KW"/>
</dbReference>
<dbReference type="Proteomes" id="UP000515153">
    <property type="component" value="Chromosome I"/>
</dbReference>
<dbReference type="GeneID" id="41961498"/>
<evidence type="ECO:0000256" key="6">
    <source>
        <dbReference type="ARBA" id="ARBA00022840"/>
    </source>
</evidence>
<dbReference type="Pfam" id="PF00069">
    <property type="entry name" value="Pkinase"/>
    <property type="match status" value="2"/>
</dbReference>
<dbReference type="PANTHER" id="PTHR47634:SF9">
    <property type="entry name" value="PROTEIN KINASE DOMAIN-CONTAINING PROTEIN-RELATED"/>
    <property type="match status" value="1"/>
</dbReference>
<dbReference type="RefSeq" id="XP_030981817.1">
    <property type="nucleotide sequence ID" value="XM_031126589.1"/>
</dbReference>
<dbReference type="SMART" id="SM00220">
    <property type="entry name" value="S_TKc"/>
    <property type="match status" value="1"/>
</dbReference>
<dbReference type="GO" id="GO:0005737">
    <property type="term" value="C:cytoplasm"/>
    <property type="evidence" value="ECO:0007669"/>
    <property type="project" value="TreeGrafter"/>
</dbReference>
<keyword evidence="2" id="KW-0723">Serine/threonine-protein kinase</keyword>
<protein>
    <recommendedName>
        <fullName evidence="1">non-specific serine/threonine protein kinase</fullName>
        <ecNumber evidence="1">2.7.11.1</ecNumber>
    </recommendedName>
</protein>
<comment type="catalytic activity">
    <reaction evidence="8">
        <text>L-seryl-[protein] + ATP = O-phospho-L-seryl-[protein] + ADP + H(+)</text>
        <dbReference type="Rhea" id="RHEA:17989"/>
        <dbReference type="Rhea" id="RHEA-COMP:9863"/>
        <dbReference type="Rhea" id="RHEA-COMP:11604"/>
        <dbReference type="ChEBI" id="CHEBI:15378"/>
        <dbReference type="ChEBI" id="CHEBI:29999"/>
        <dbReference type="ChEBI" id="CHEBI:30616"/>
        <dbReference type="ChEBI" id="CHEBI:83421"/>
        <dbReference type="ChEBI" id="CHEBI:456216"/>
        <dbReference type="EC" id="2.7.11.1"/>
    </reaction>
</comment>
<evidence type="ECO:0000256" key="4">
    <source>
        <dbReference type="ARBA" id="ARBA00022741"/>
    </source>
</evidence>
<dbReference type="KEGG" id="pgri:PgNI_06566"/>
<dbReference type="GO" id="GO:0050684">
    <property type="term" value="P:regulation of mRNA processing"/>
    <property type="evidence" value="ECO:0007669"/>
    <property type="project" value="TreeGrafter"/>
</dbReference>
<dbReference type="AlphaFoldDB" id="A0A6P8B3P8"/>
<dbReference type="PANTHER" id="PTHR47634">
    <property type="entry name" value="PROTEIN KINASE DOMAIN-CONTAINING PROTEIN-RELATED"/>
    <property type="match status" value="1"/>
</dbReference>
<dbReference type="GO" id="GO:0000245">
    <property type="term" value="P:spliceosomal complex assembly"/>
    <property type="evidence" value="ECO:0007669"/>
    <property type="project" value="TreeGrafter"/>
</dbReference>
<organism evidence="11 12">
    <name type="scientific">Pyricularia grisea</name>
    <name type="common">Crabgrass-specific blast fungus</name>
    <name type="synonym">Magnaporthe grisea</name>
    <dbReference type="NCBI Taxonomy" id="148305"/>
    <lineage>
        <taxon>Eukaryota</taxon>
        <taxon>Fungi</taxon>
        <taxon>Dikarya</taxon>
        <taxon>Ascomycota</taxon>
        <taxon>Pezizomycotina</taxon>
        <taxon>Sordariomycetes</taxon>
        <taxon>Sordariomycetidae</taxon>
        <taxon>Magnaporthales</taxon>
        <taxon>Pyriculariaceae</taxon>
        <taxon>Pyricularia</taxon>
    </lineage>
</organism>
<evidence type="ECO:0000256" key="7">
    <source>
        <dbReference type="ARBA" id="ARBA00047899"/>
    </source>
</evidence>
<keyword evidence="11" id="KW-1185">Reference proteome</keyword>
<keyword evidence="5" id="KW-0418">Kinase</keyword>
<feature type="domain" description="Protein kinase" evidence="10">
    <location>
        <begin position="38"/>
        <end position="525"/>
    </location>
</feature>
<keyword evidence="6" id="KW-0067">ATP-binding</keyword>
<gene>
    <name evidence="12" type="ORF">PgNI_06566</name>
</gene>
<proteinExistence type="predicted"/>
<dbReference type="InterPro" id="IPR011009">
    <property type="entry name" value="Kinase-like_dom_sf"/>
</dbReference>
<dbReference type="SUPFAM" id="SSF56112">
    <property type="entry name" value="Protein kinase-like (PK-like)"/>
    <property type="match status" value="1"/>
</dbReference>
<dbReference type="Gene3D" id="1.10.510.10">
    <property type="entry name" value="Transferase(Phosphotransferase) domain 1"/>
    <property type="match status" value="1"/>
</dbReference>
<evidence type="ECO:0000313" key="11">
    <source>
        <dbReference type="Proteomes" id="UP000515153"/>
    </source>
</evidence>
<evidence type="ECO:0000256" key="5">
    <source>
        <dbReference type="ARBA" id="ARBA00022777"/>
    </source>
</evidence>
<dbReference type="PROSITE" id="PS50011">
    <property type="entry name" value="PROTEIN_KINASE_DOM"/>
    <property type="match status" value="1"/>
</dbReference>
<dbReference type="EC" id="2.7.11.1" evidence="1"/>
<reference evidence="12" key="3">
    <citation type="submission" date="2025-08" db="UniProtKB">
        <authorList>
            <consortium name="RefSeq"/>
        </authorList>
    </citation>
    <scope>IDENTIFICATION</scope>
    <source>
        <strain evidence="12">NI907</strain>
    </source>
</reference>
<reference evidence="11 12" key="1">
    <citation type="journal article" date="2019" name="Mol. Biol. Evol.">
        <title>Blast fungal genomes show frequent chromosomal changes, gene gains and losses, and effector gene turnover.</title>
        <authorList>
            <person name="Gomez Luciano L.B."/>
            <person name="Jason Tsai I."/>
            <person name="Chuma I."/>
            <person name="Tosa Y."/>
            <person name="Chen Y.H."/>
            <person name="Li J.Y."/>
            <person name="Li M.Y."/>
            <person name="Jade Lu M.Y."/>
            <person name="Nakayashiki H."/>
            <person name="Li W.H."/>
        </authorList>
    </citation>
    <scope>NUCLEOTIDE SEQUENCE [LARGE SCALE GENOMIC DNA]</scope>
    <source>
        <strain evidence="11 12">NI907</strain>
    </source>
</reference>
<keyword evidence="3" id="KW-0808">Transferase</keyword>
<evidence type="ECO:0000313" key="12">
    <source>
        <dbReference type="RefSeq" id="XP_030981817.1"/>
    </source>
</evidence>
<comment type="catalytic activity">
    <reaction evidence="7">
        <text>L-threonyl-[protein] + ATP = O-phospho-L-threonyl-[protein] + ADP + H(+)</text>
        <dbReference type="Rhea" id="RHEA:46608"/>
        <dbReference type="Rhea" id="RHEA-COMP:11060"/>
        <dbReference type="Rhea" id="RHEA-COMP:11605"/>
        <dbReference type="ChEBI" id="CHEBI:15378"/>
        <dbReference type="ChEBI" id="CHEBI:30013"/>
        <dbReference type="ChEBI" id="CHEBI:30616"/>
        <dbReference type="ChEBI" id="CHEBI:61977"/>
        <dbReference type="ChEBI" id="CHEBI:456216"/>
        <dbReference type="EC" id="2.7.11.1"/>
    </reaction>
</comment>